<name>A0A1G2R3Q0_9BACT</name>
<feature type="transmembrane region" description="Helical" evidence="1">
    <location>
        <begin position="88"/>
        <end position="106"/>
    </location>
</feature>
<feature type="signal peptide" evidence="2">
    <location>
        <begin position="1"/>
        <end position="19"/>
    </location>
</feature>
<dbReference type="Pfam" id="PF18895">
    <property type="entry name" value="T4SS_pilin"/>
    <property type="match status" value="1"/>
</dbReference>
<dbReference type="STRING" id="1802451.A3C82_01175"/>
<dbReference type="InterPro" id="IPR043993">
    <property type="entry name" value="T4SS_pilin"/>
</dbReference>
<evidence type="ECO:0000256" key="1">
    <source>
        <dbReference type="SAM" id="Phobius"/>
    </source>
</evidence>
<dbReference type="AlphaFoldDB" id="A0A1G2R3Q0"/>
<evidence type="ECO:0000313" key="4">
    <source>
        <dbReference type="Proteomes" id="UP000176901"/>
    </source>
</evidence>
<keyword evidence="2" id="KW-0732">Signal</keyword>
<dbReference type="EMBL" id="MHTW01000011">
    <property type="protein sequence ID" value="OHA67485.1"/>
    <property type="molecule type" value="Genomic_DNA"/>
</dbReference>
<protein>
    <submittedName>
        <fullName evidence="3">Uncharacterized protein</fullName>
    </submittedName>
</protein>
<reference evidence="3 4" key="1">
    <citation type="journal article" date="2016" name="Nat. Commun.">
        <title>Thousands of microbial genomes shed light on interconnected biogeochemical processes in an aquifer system.</title>
        <authorList>
            <person name="Anantharaman K."/>
            <person name="Brown C.T."/>
            <person name="Hug L.A."/>
            <person name="Sharon I."/>
            <person name="Castelle C.J."/>
            <person name="Probst A.J."/>
            <person name="Thomas B.C."/>
            <person name="Singh A."/>
            <person name="Wilkins M.J."/>
            <person name="Karaoz U."/>
            <person name="Brodie E.L."/>
            <person name="Williams K.H."/>
            <person name="Hubbard S.S."/>
            <person name="Banfield J.F."/>
        </authorList>
    </citation>
    <scope>NUCLEOTIDE SEQUENCE [LARGE SCALE GENOMIC DNA]</scope>
</reference>
<keyword evidence="1" id="KW-0812">Transmembrane</keyword>
<gene>
    <name evidence="3" type="ORF">A3C82_01175</name>
</gene>
<sequence>MKKLFLSLIALLSPASAFALNLTYPTLPGGFKLEDATNISSLVAWLYAFLVGVSGLAAFVMIVWGGIQWMTSQGNPGQTGDAKDKIKMALLGLLLVLASFLILQIINPELTLLKNPF</sequence>
<organism evidence="3 4">
    <name type="scientific">Candidatus Wildermuthbacteria bacterium RIFCSPHIGHO2_02_FULL_47_12</name>
    <dbReference type="NCBI Taxonomy" id="1802451"/>
    <lineage>
        <taxon>Bacteria</taxon>
        <taxon>Candidatus Wildermuthiibacteriota</taxon>
    </lineage>
</organism>
<keyword evidence="1" id="KW-1133">Transmembrane helix</keyword>
<keyword evidence="1" id="KW-0472">Membrane</keyword>
<feature type="transmembrane region" description="Helical" evidence="1">
    <location>
        <begin position="43"/>
        <end position="67"/>
    </location>
</feature>
<comment type="caution">
    <text evidence="3">The sequence shown here is derived from an EMBL/GenBank/DDBJ whole genome shotgun (WGS) entry which is preliminary data.</text>
</comment>
<feature type="chain" id="PRO_5009584186" evidence="2">
    <location>
        <begin position="20"/>
        <end position="117"/>
    </location>
</feature>
<accession>A0A1G2R3Q0</accession>
<evidence type="ECO:0000256" key="2">
    <source>
        <dbReference type="SAM" id="SignalP"/>
    </source>
</evidence>
<proteinExistence type="predicted"/>
<dbReference type="Proteomes" id="UP000176901">
    <property type="component" value="Unassembled WGS sequence"/>
</dbReference>
<evidence type="ECO:0000313" key="3">
    <source>
        <dbReference type="EMBL" id="OHA67485.1"/>
    </source>
</evidence>